<gene>
    <name evidence="2" type="ORF">AZE42_10381</name>
</gene>
<proteinExistence type="predicted"/>
<dbReference type="EMBL" id="LVVM01004893">
    <property type="protein sequence ID" value="OJA11885.1"/>
    <property type="molecule type" value="Genomic_DNA"/>
</dbReference>
<feature type="domain" description="BTB" evidence="1">
    <location>
        <begin position="23"/>
        <end position="94"/>
    </location>
</feature>
<dbReference type="PROSITE" id="PS50097">
    <property type="entry name" value="BTB"/>
    <property type="match status" value="1"/>
</dbReference>
<keyword evidence="3" id="KW-1185">Reference proteome</keyword>
<dbReference type="STRING" id="180088.A0A1J8PSM2"/>
<evidence type="ECO:0000259" key="1">
    <source>
        <dbReference type="PROSITE" id="PS50097"/>
    </source>
</evidence>
<comment type="caution">
    <text evidence="2">The sequence shown here is derived from an EMBL/GenBank/DDBJ whole genome shotgun (WGS) entry which is preliminary data.</text>
</comment>
<dbReference type="OrthoDB" id="3220652at2759"/>
<protein>
    <recommendedName>
        <fullName evidence="1">BTB domain-containing protein</fullName>
    </recommendedName>
</protein>
<dbReference type="AlphaFoldDB" id="A0A1J8PSM2"/>
<dbReference type="Proteomes" id="UP000183567">
    <property type="component" value="Unassembled WGS sequence"/>
</dbReference>
<dbReference type="InterPro" id="IPR011333">
    <property type="entry name" value="SKP1/BTB/POZ_sf"/>
</dbReference>
<name>A0A1J8PSM2_9AGAM</name>
<evidence type="ECO:0000313" key="3">
    <source>
        <dbReference type="Proteomes" id="UP000183567"/>
    </source>
</evidence>
<organism evidence="2 3">
    <name type="scientific">Rhizopogon vesiculosus</name>
    <dbReference type="NCBI Taxonomy" id="180088"/>
    <lineage>
        <taxon>Eukaryota</taxon>
        <taxon>Fungi</taxon>
        <taxon>Dikarya</taxon>
        <taxon>Basidiomycota</taxon>
        <taxon>Agaricomycotina</taxon>
        <taxon>Agaricomycetes</taxon>
        <taxon>Agaricomycetidae</taxon>
        <taxon>Boletales</taxon>
        <taxon>Suillineae</taxon>
        <taxon>Rhizopogonaceae</taxon>
        <taxon>Rhizopogon</taxon>
    </lineage>
</organism>
<dbReference type="InterPro" id="IPR000210">
    <property type="entry name" value="BTB/POZ_dom"/>
</dbReference>
<dbReference type="SUPFAM" id="SSF54695">
    <property type="entry name" value="POZ domain"/>
    <property type="match status" value="1"/>
</dbReference>
<dbReference type="Gene3D" id="3.30.710.10">
    <property type="entry name" value="Potassium Channel Kv1.1, Chain A"/>
    <property type="match status" value="1"/>
</dbReference>
<reference evidence="2 3" key="1">
    <citation type="submission" date="2016-03" db="EMBL/GenBank/DDBJ databases">
        <title>Comparative genomics of the ectomycorrhizal sister species Rhizopogon vinicolor and Rhizopogon vesiculosus (Basidiomycota: Boletales) reveals a divergence of the mating type B locus.</title>
        <authorList>
            <person name="Mujic A.B."/>
            <person name="Kuo A."/>
            <person name="Tritt A."/>
            <person name="Lipzen A."/>
            <person name="Chen C."/>
            <person name="Johnson J."/>
            <person name="Sharma A."/>
            <person name="Barry K."/>
            <person name="Grigoriev I.V."/>
            <person name="Spatafora J.W."/>
        </authorList>
    </citation>
    <scope>NUCLEOTIDE SEQUENCE [LARGE SCALE GENOMIC DNA]</scope>
    <source>
        <strain evidence="2 3">AM-OR11-056</strain>
    </source>
</reference>
<accession>A0A1J8PSM2</accession>
<evidence type="ECO:0000313" key="2">
    <source>
        <dbReference type="EMBL" id="OJA11885.1"/>
    </source>
</evidence>
<sequence>MDCSSREPPPKALIRSDMWFPDGNIVLIADCAAFKVHRGQLERHSDVFHDLFSIPQPPDETLVDGCPWVELYDRPSDLYHLLIALYDGLYFVNDVAVDFALVSSVLRLSTKYFIEHLRKRCIARLARDWPTSLAEWDRREDDLTHTLGYYGPLKILPHPILIIQLALELNLDAFLPSAFYDLSRYSPSKVFAGTRGPPPIFSTEGDPRGQRVRLSDKYLCQTFVGRECAQTYIHTFLEVELRTRSSPSAYCLNAGRSNAVHCSESFYSIHLNTLRSVGGIAAGRDADPLYTLLQALEMMERTDFSDGVSECGLKLCPMCKADFTEIVKKARLDVWELIPEWFGLRGQTSVEGMD</sequence>